<evidence type="ECO:0000313" key="10">
    <source>
        <dbReference type="Proteomes" id="UP000030487"/>
    </source>
</evidence>
<dbReference type="SMART" id="SM00345">
    <property type="entry name" value="HTH_GNTR"/>
    <property type="match status" value="1"/>
</dbReference>
<comment type="caution">
    <text evidence="9">The sequence shown here is derived from an EMBL/GenBank/DDBJ whole genome shotgun (WGS) entry which is preliminary data.</text>
</comment>
<dbReference type="PROSITE" id="PS50949">
    <property type="entry name" value="HTH_GNTR"/>
    <property type="match status" value="1"/>
</dbReference>
<accession>A0ABR4XWH2</accession>
<dbReference type="PANTHER" id="PTHR46577:SF1">
    <property type="entry name" value="HTH-TYPE TRANSCRIPTIONAL REGULATORY PROTEIN GABR"/>
    <property type="match status" value="1"/>
</dbReference>
<evidence type="ECO:0000256" key="6">
    <source>
        <dbReference type="ARBA" id="ARBA00023125"/>
    </source>
</evidence>
<sequence>MNELLITLDRDSSVPLYVQIYDFIKKEILEGHLSPNTSLPSIRKMSEQLKVNKTTLETAYDQLMMEGLIESVPRGGYYIKEIDIGFFHKLDHKNKLNRVKKTESSYQYNFNLDHVDVQHFPISTWRRLTNEVLSDETFKIFNTGDSQGDLGLREQIANYVRFARGVKCTADQIIIGSHSQILLMLVCNLIGLREKIVAVGEPGYSLATNVFEKYGCHIAPISLERDGMNQIELENSGASIVFTSPSFQFPFGNIMKIQKRISLLKWASANNAYIIEDDYLSEFRYSGELIPSLQNLDREERVIYLGTFHGSLLPAINIGYLILPPHLLSEYYRSQYEFQQTTSRIEQKTLELFMRNGHWERHRFRMKEIYKKKYGTIINAIEACFKDKAVVFKGQTGLHIVLEVITSEKEENLLQKARKAGINLYSLSDTWYRQANNPFINPMFLLGFGGLTIEEIENGIAILYRTWF</sequence>
<comment type="similarity">
    <text evidence="2">In the C-terminal section; belongs to the class-I pyridoxal-phosphate-dependent aminotransferase family.</text>
</comment>
<dbReference type="InterPro" id="IPR004839">
    <property type="entry name" value="Aminotransferase_I/II_large"/>
</dbReference>
<evidence type="ECO:0000256" key="3">
    <source>
        <dbReference type="ARBA" id="ARBA00022576"/>
    </source>
</evidence>
<dbReference type="RefSeq" id="WP_036079183.1">
    <property type="nucleotide sequence ID" value="NZ_AVCW01000004.1"/>
</dbReference>
<gene>
    <name evidence="9" type="ORF">CD31_17040</name>
</gene>
<keyword evidence="10" id="KW-1185">Reference proteome</keyword>
<keyword evidence="4" id="KW-0663">Pyridoxal phosphate</keyword>
<keyword evidence="6" id="KW-0238">DNA-binding</keyword>
<reference evidence="9 10" key="1">
    <citation type="submission" date="2014-02" db="EMBL/GenBank/DDBJ databases">
        <title>Draft genome sequence of Lysinibacillus boronitolerans NBRC 103108.</title>
        <authorList>
            <person name="Zhang F."/>
            <person name="Wang G."/>
            <person name="Zhang L."/>
        </authorList>
    </citation>
    <scope>NUCLEOTIDE SEQUENCE [LARGE SCALE GENOMIC DNA]</scope>
    <source>
        <strain evidence="9 10">NBRC 103108</strain>
    </source>
</reference>
<dbReference type="PANTHER" id="PTHR46577">
    <property type="entry name" value="HTH-TYPE TRANSCRIPTIONAL REGULATORY PROTEIN GABR"/>
    <property type="match status" value="1"/>
</dbReference>
<dbReference type="SUPFAM" id="SSF53383">
    <property type="entry name" value="PLP-dependent transferases"/>
    <property type="match status" value="1"/>
</dbReference>
<organism evidence="9 10">
    <name type="scientific">Lysinibacillus boronitolerans JCM 21713 = 10a = NBRC 103108</name>
    <dbReference type="NCBI Taxonomy" id="1294264"/>
    <lineage>
        <taxon>Bacteria</taxon>
        <taxon>Bacillati</taxon>
        <taxon>Bacillota</taxon>
        <taxon>Bacilli</taxon>
        <taxon>Bacillales</taxon>
        <taxon>Bacillaceae</taxon>
        <taxon>Lysinibacillus</taxon>
    </lineage>
</organism>
<keyword evidence="5" id="KW-0805">Transcription regulation</keyword>
<evidence type="ECO:0000256" key="5">
    <source>
        <dbReference type="ARBA" id="ARBA00023015"/>
    </source>
</evidence>
<evidence type="ECO:0000256" key="1">
    <source>
        <dbReference type="ARBA" id="ARBA00001933"/>
    </source>
</evidence>
<dbReference type="EMBL" id="JPVR01000078">
    <property type="protein sequence ID" value="KGR83093.1"/>
    <property type="molecule type" value="Genomic_DNA"/>
</dbReference>
<proteinExistence type="inferred from homology"/>
<dbReference type="InterPro" id="IPR015424">
    <property type="entry name" value="PyrdxlP-dep_Trfase"/>
</dbReference>
<dbReference type="InterPro" id="IPR036390">
    <property type="entry name" value="WH_DNA-bd_sf"/>
</dbReference>
<name>A0ABR4XWH2_9BACI</name>
<keyword evidence="3" id="KW-0808">Transferase</keyword>
<dbReference type="InterPro" id="IPR015421">
    <property type="entry name" value="PyrdxlP-dep_Trfase_major"/>
</dbReference>
<evidence type="ECO:0000256" key="7">
    <source>
        <dbReference type="ARBA" id="ARBA00023163"/>
    </source>
</evidence>
<dbReference type="Pfam" id="PF00155">
    <property type="entry name" value="Aminotran_1_2"/>
    <property type="match status" value="1"/>
</dbReference>
<dbReference type="InterPro" id="IPR000524">
    <property type="entry name" value="Tscrpt_reg_HTH_GntR"/>
</dbReference>
<dbReference type="Gene3D" id="1.10.10.10">
    <property type="entry name" value="Winged helix-like DNA-binding domain superfamily/Winged helix DNA-binding domain"/>
    <property type="match status" value="1"/>
</dbReference>
<protein>
    <recommendedName>
        <fullName evidence="8">HTH gntR-type domain-containing protein</fullName>
    </recommendedName>
</protein>
<feature type="domain" description="HTH gntR-type" evidence="8">
    <location>
        <begin position="14"/>
        <end position="82"/>
    </location>
</feature>
<dbReference type="CDD" id="cd07377">
    <property type="entry name" value="WHTH_GntR"/>
    <property type="match status" value="1"/>
</dbReference>
<comment type="cofactor">
    <cofactor evidence="1">
        <name>pyridoxal 5'-phosphate</name>
        <dbReference type="ChEBI" id="CHEBI:597326"/>
    </cofactor>
</comment>
<evidence type="ECO:0000256" key="2">
    <source>
        <dbReference type="ARBA" id="ARBA00005384"/>
    </source>
</evidence>
<dbReference type="InterPro" id="IPR051446">
    <property type="entry name" value="HTH_trans_reg/aminotransferase"/>
</dbReference>
<evidence type="ECO:0000313" key="9">
    <source>
        <dbReference type="EMBL" id="KGR83093.1"/>
    </source>
</evidence>
<evidence type="ECO:0000256" key="4">
    <source>
        <dbReference type="ARBA" id="ARBA00022898"/>
    </source>
</evidence>
<dbReference type="Proteomes" id="UP000030487">
    <property type="component" value="Unassembled WGS sequence"/>
</dbReference>
<keyword evidence="7" id="KW-0804">Transcription</keyword>
<dbReference type="Pfam" id="PF00392">
    <property type="entry name" value="GntR"/>
    <property type="match status" value="1"/>
</dbReference>
<dbReference type="InterPro" id="IPR036388">
    <property type="entry name" value="WH-like_DNA-bd_sf"/>
</dbReference>
<dbReference type="CDD" id="cd00609">
    <property type="entry name" value="AAT_like"/>
    <property type="match status" value="1"/>
</dbReference>
<keyword evidence="3" id="KW-0032">Aminotransferase</keyword>
<dbReference type="SUPFAM" id="SSF46785">
    <property type="entry name" value="Winged helix' DNA-binding domain"/>
    <property type="match status" value="1"/>
</dbReference>
<dbReference type="Gene3D" id="3.40.640.10">
    <property type="entry name" value="Type I PLP-dependent aspartate aminotransferase-like (Major domain)"/>
    <property type="match status" value="1"/>
</dbReference>
<evidence type="ECO:0000259" key="8">
    <source>
        <dbReference type="PROSITE" id="PS50949"/>
    </source>
</evidence>